<evidence type="ECO:0000256" key="1">
    <source>
        <dbReference type="SAM" id="Phobius"/>
    </source>
</evidence>
<feature type="transmembrane region" description="Helical" evidence="1">
    <location>
        <begin position="327"/>
        <end position="352"/>
    </location>
</feature>
<dbReference type="EMBL" id="SIHJ01000001">
    <property type="protein sequence ID" value="TWT36249.1"/>
    <property type="molecule type" value="Genomic_DNA"/>
</dbReference>
<feature type="transmembrane region" description="Helical" evidence="1">
    <location>
        <begin position="244"/>
        <end position="266"/>
    </location>
</feature>
<evidence type="ECO:0000313" key="2">
    <source>
        <dbReference type="EMBL" id="TWT36249.1"/>
    </source>
</evidence>
<dbReference type="OrthoDB" id="264591at2"/>
<feature type="transmembrane region" description="Helical" evidence="1">
    <location>
        <begin position="203"/>
        <end position="224"/>
    </location>
</feature>
<keyword evidence="1" id="KW-0472">Membrane</keyword>
<gene>
    <name evidence="2" type="ORF">KOR34_11530</name>
</gene>
<dbReference type="Proteomes" id="UP000316714">
    <property type="component" value="Unassembled WGS sequence"/>
</dbReference>
<feature type="transmembrane region" description="Helical" evidence="1">
    <location>
        <begin position="373"/>
        <end position="395"/>
    </location>
</feature>
<comment type="caution">
    <text evidence="2">The sequence shown here is derived from an EMBL/GenBank/DDBJ whole genome shotgun (WGS) entry which is preliminary data.</text>
</comment>
<organism evidence="2 3">
    <name type="scientific">Posidoniimonas corsicana</name>
    <dbReference type="NCBI Taxonomy" id="1938618"/>
    <lineage>
        <taxon>Bacteria</taxon>
        <taxon>Pseudomonadati</taxon>
        <taxon>Planctomycetota</taxon>
        <taxon>Planctomycetia</taxon>
        <taxon>Pirellulales</taxon>
        <taxon>Lacipirellulaceae</taxon>
        <taxon>Posidoniimonas</taxon>
    </lineage>
</organism>
<feature type="transmembrane region" description="Helical" evidence="1">
    <location>
        <begin position="401"/>
        <end position="422"/>
    </location>
</feature>
<dbReference type="PANTHER" id="PTHR43471:SF10">
    <property type="entry name" value="SLL1107 PROTEIN"/>
    <property type="match status" value="1"/>
</dbReference>
<dbReference type="PANTHER" id="PTHR43471">
    <property type="entry name" value="ABC TRANSPORTER PERMEASE"/>
    <property type="match status" value="1"/>
</dbReference>
<keyword evidence="3" id="KW-1185">Reference proteome</keyword>
<proteinExistence type="predicted"/>
<feature type="transmembrane region" description="Helical" evidence="1">
    <location>
        <begin position="59"/>
        <end position="79"/>
    </location>
</feature>
<feature type="transmembrane region" description="Helical" evidence="1">
    <location>
        <begin position="466"/>
        <end position="488"/>
    </location>
</feature>
<reference evidence="2 3" key="1">
    <citation type="submission" date="2019-02" db="EMBL/GenBank/DDBJ databases">
        <title>Deep-cultivation of Planctomycetes and their phenomic and genomic characterization uncovers novel biology.</title>
        <authorList>
            <person name="Wiegand S."/>
            <person name="Jogler M."/>
            <person name="Boedeker C."/>
            <person name="Pinto D."/>
            <person name="Vollmers J."/>
            <person name="Rivas-Marin E."/>
            <person name="Kohn T."/>
            <person name="Peeters S.H."/>
            <person name="Heuer A."/>
            <person name="Rast P."/>
            <person name="Oberbeckmann S."/>
            <person name="Bunk B."/>
            <person name="Jeske O."/>
            <person name="Meyerdierks A."/>
            <person name="Storesund J.E."/>
            <person name="Kallscheuer N."/>
            <person name="Luecker S."/>
            <person name="Lage O.M."/>
            <person name="Pohl T."/>
            <person name="Merkel B.J."/>
            <person name="Hornburger P."/>
            <person name="Mueller R.-W."/>
            <person name="Bruemmer F."/>
            <person name="Labrenz M."/>
            <person name="Spormann A.M."/>
            <person name="Op Den Camp H."/>
            <person name="Overmann J."/>
            <person name="Amann R."/>
            <person name="Jetten M.S.M."/>
            <person name="Mascher T."/>
            <person name="Medema M.H."/>
            <person name="Devos D.P."/>
            <person name="Kaster A.-K."/>
            <person name="Ovreas L."/>
            <person name="Rohde M."/>
            <person name="Galperin M.Y."/>
            <person name="Jogler C."/>
        </authorList>
    </citation>
    <scope>NUCLEOTIDE SEQUENCE [LARGE SCALE GENOMIC DNA]</scope>
    <source>
        <strain evidence="2 3">KOR34</strain>
    </source>
</reference>
<dbReference type="RefSeq" id="WP_146563004.1">
    <property type="nucleotide sequence ID" value="NZ_SIHJ01000001.1"/>
</dbReference>
<keyword evidence="1" id="KW-0812">Transmembrane</keyword>
<evidence type="ECO:0000313" key="3">
    <source>
        <dbReference type="Proteomes" id="UP000316714"/>
    </source>
</evidence>
<feature type="transmembrane region" description="Helical" evidence="1">
    <location>
        <begin position="278"/>
        <end position="298"/>
    </location>
</feature>
<dbReference type="AlphaFoldDB" id="A0A5C5VEB1"/>
<feature type="transmembrane region" description="Helical" evidence="1">
    <location>
        <begin position="12"/>
        <end position="39"/>
    </location>
</feature>
<protein>
    <submittedName>
        <fullName evidence="2">ABC-2 family transporter protein</fullName>
    </submittedName>
</protein>
<accession>A0A5C5VEB1</accession>
<keyword evidence="1" id="KW-1133">Transmembrane helix</keyword>
<name>A0A5C5VEB1_9BACT</name>
<sequence length="494" mass="54175">MHLLPLANLQLWLTPLWMVSLGVTIAVALLLAVYALIWLFARPTAERMAVSFNEGMLQLIGYVLGAFLVIFVLGAATAPRELVLDSFRRLPYVGEESVTVEIPANTEDFEVTDVSFQAEELTGYKFTSDQDVRVGIEPGQAYKQAMVVLGGEEEGYEWAPGSKNMRGFVGRVDKLYVTNEGDAPAELTMDFATDVRIPEVHHVWTTVIAVLSVFAIYFALQWLLPAVSNISVATAKEAVGQPLFLLFLMIGAAALLIYIVIPYNTFGEDVKMLKDSGLTTIMVLAMIFAMWTASATVAEEIEGKTALTLLSKPISRRQFIIGKYLGILWPVLVMFVVLGPILMACVSYKVVYDARETSNPQPKWEECYYEMSQVPTGLTLAFMETAILAAISVAISTRLPMMPNLIICGSIYVLGHLGPLIVQSSIGQIEFVAFFGRLISVVIPNLDNLNIQAAIAAGVPVPPVYLWMAAGYTVLYCTAAMLLALLLFEDRDVA</sequence>
<dbReference type="Pfam" id="PF12730">
    <property type="entry name" value="ABC2_membrane_4"/>
    <property type="match status" value="1"/>
</dbReference>